<feature type="chain" id="PRO_5035279401" evidence="3">
    <location>
        <begin position="17"/>
        <end position="384"/>
    </location>
</feature>
<dbReference type="EMBL" id="RRYP01011649">
    <property type="protein sequence ID" value="TNV77595.1"/>
    <property type="molecule type" value="Genomic_DNA"/>
</dbReference>
<keyword evidence="2" id="KW-0865">Zymogen</keyword>
<feature type="domain" description="Cathepsin propeptide inhibitor" evidence="5">
    <location>
        <begin position="29"/>
        <end position="85"/>
    </location>
</feature>
<feature type="signal peptide" evidence="3">
    <location>
        <begin position="1"/>
        <end position="16"/>
    </location>
</feature>
<dbReference type="GO" id="GO:0008234">
    <property type="term" value="F:cysteine-type peptidase activity"/>
    <property type="evidence" value="ECO:0007669"/>
    <property type="project" value="InterPro"/>
</dbReference>
<dbReference type="AlphaFoldDB" id="A0A8J8NNA4"/>
<accession>A0A8J8NNA4</accession>
<dbReference type="Gene3D" id="3.90.70.10">
    <property type="entry name" value="Cysteine proteinases"/>
    <property type="match status" value="1"/>
</dbReference>
<reference evidence="6" key="1">
    <citation type="submission" date="2019-06" db="EMBL/GenBank/DDBJ databases">
        <authorList>
            <person name="Zheng W."/>
        </authorList>
    </citation>
    <scope>NUCLEOTIDE SEQUENCE</scope>
    <source>
        <strain evidence="6">QDHG01</strain>
    </source>
</reference>
<dbReference type="PANTHER" id="PTHR12411">
    <property type="entry name" value="CYSTEINE PROTEASE FAMILY C1-RELATED"/>
    <property type="match status" value="1"/>
</dbReference>
<dbReference type="Proteomes" id="UP000785679">
    <property type="component" value="Unassembled WGS sequence"/>
</dbReference>
<gene>
    <name evidence="6" type="ORF">FGO68_gene1842</name>
</gene>
<evidence type="ECO:0000256" key="1">
    <source>
        <dbReference type="ARBA" id="ARBA00008455"/>
    </source>
</evidence>
<dbReference type="InterPro" id="IPR000668">
    <property type="entry name" value="Peptidase_C1A_C"/>
</dbReference>
<dbReference type="SMART" id="SM00848">
    <property type="entry name" value="Inhibitor_I29"/>
    <property type="match status" value="1"/>
</dbReference>
<proteinExistence type="inferred from homology"/>
<dbReference type="SUPFAM" id="SSF54001">
    <property type="entry name" value="Cysteine proteinases"/>
    <property type="match status" value="1"/>
</dbReference>
<sequence length="384" mass="42658">MRLLVFAAAAVSLCQASQKFLESDLQQQFISFLAKYGKVYTSKSDHATRFSIFKQNLEYISKHNEKALGYSLGVNRYSDLTTDEFMSLYSANTAESNLFLKSSINSPTARLPNNPHQRYEDPTIQTSHKDYDYNDYTYIDGLRSCKAIDWRLNGKVTPIKTQSPLCVGSSWAFSVAATLESLNAIQSDATSHFDAIPSFSVQQILDCDFGPNMGCVGGRREHAFKYVQDNGIAFEGNYPLVSDDYGKLDCKYDATTENAFQITSFKAYERVTTTDLETLVCQGPVSISLRINDCIKNYHSGIIFDGPGSDCGCSDIPSTNHAAVIVGFGSDRTVRSGCRQFWVVKNSWGADWGEEGYLRLCKEDGMSLSLGTCNLKSEVMIPII</sequence>
<dbReference type="InterPro" id="IPR025661">
    <property type="entry name" value="Pept_asp_AS"/>
</dbReference>
<feature type="domain" description="Peptidase C1A papain C-terminal" evidence="4">
    <location>
        <begin position="146"/>
        <end position="383"/>
    </location>
</feature>
<evidence type="ECO:0000313" key="6">
    <source>
        <dbReference type="EMBL" id="TNV77595.1"/>
    </source>
</evidence>
<evidence type="ECO:0000313" key="7">
    <source>
        <dbReference type="Proteomes" id="UP000785679"/>
    </source>
</evidence>
<comment type="caution">
    <text evidence="6">The sequence shown here is derived from an EMBL/GenBank/DDBJ whole genome shotgun (WGS) entry which is preliminary data.</text>
</comment>
<evidence type="ECO:0000259" key="4">
    <source>
        <dbReference type="SMART" id="SM00645"/>
    </source>
</evidence>
<dbReference type="InterPro" id="IPR039417">
    <property type="entry name" value="Peptidase_C1A_papain-like"/>
</dbReference>
<organism evidence="6 7">
    <name type="scientific">Halteria grandinella</name>
    <dbReference type="NCBI Taxonomy" id="5974"/>
    <lineage>
        <taxon>Eukaryota</taxon>
        <taxon>Sar</taxon>
        <taxon>Alveolata</taxon>
        <taxon>Ciliophora</taxon>
        <taxon>Intramacronucleata</taxon>
        <taxon>Spirotrichea</taxon>
        <taxon>Stichotrichia</taxon>
        <taxon>Sporadotrichida</taxon>
        <taxon>Halteriidae</taxon>
        <taxon>Halteria</taxon>
    </lineage>
</organism>
<name>A0A8J8NNA4_HALGN</name>
<keyword evidence="3" id="KW-0732">Signal</keyword>
<dbReference type="OrthoDB" id="405971at2759"/>
<dbReference type="GO" id="GO:0006508">
    <property type="term" value="P:proteolysis"/>
    <property type="evidence" value="ECO:0007669"/>
    <property type="project" value="InterPro"/>
</dbReference>
<protein>
    <submittedName>
        <fullName evidence="6">Uncharacterized protein</fullName>
    </submittedName>
</protein>
<dbReference type="PROSITE" id="PS00640">
    <property type="entry name" value="THIOL_PROTEASE_ASN"/>
    <property type="match status" value="1"/>
</dbReference>
<evidence type="ECO:0000256" key="3">
    <source>
        <dbReference type="SAM" id="SignalP"/>
    </source>
</evidence>
<dbReference type="Pfam" id="PF00112">
    <property type="entry name" value="Peptidase_C1"/>
    <property type="match status" value="1"/>
</dbReference>
<dbReference type="Pfam" id="PF08246">
    <property type="entry name" value="Inhibitor_I29"/>
    <property type="match status" value="1"/>
</dbReference>
<dbReference type="InterPro" id="IPR038765">
    <property type="entry name" value="Papain-like_cys_pep_sf"/>
</dbReference>
<keyword evidence="7" id="KW-1185">Reference proteome</keyword>
<comment type="similarity">
    <text evidence="1">Belongs to the peptidase C1 family.</text>
</comment>
<dbReference type="InterPro" id="IPR013201">
    <property type="entry name" value="Prot_inhib_I29"/>
</dbReference>
<evidence type="ECO:0000259" key="5">
    <source>
        <dbReference type="SMART" id="SM00848"/>
    </source>
</evidence>
<dbReference type="CDD" id="cd02248">
    <property type="entry name" value="Peptidase_C1A"/>
    <property type="match status" value="1"/>
</dbReference>
<evidence type="ECO:0000256" key="2">
    <source>
        <dbReference type="ARBA" id="ARBA00023145"/>
    </source>
</evidence>
<dbReference type="SMART" id="SM00645">
    <property type="entry name" value="Pept_C1"/>
    <property type="match status" value="1"/>
</dbReference>
<dbReference type="InterPro" id="IPR013128">
    <property type="entry name" value="Peptidase_C1A"/>
</dbReference>